<dbReference type="RefSeq" id="WP_004068497.1">
    <property type="nucleotide sequence ID" value="NZ_VIRB01000003.1"/>
</dbReference>
<dbReference type="EMBL" id="VIRB01000003">
    <property type="protein sequence ID" value="NDO67304.1"/>
    <property type="molecule type" value="Genomic_DNA"/>
</dbReference>
<gene>
    <name evidence="1" type="ORF">FMM80_00555</name>
</gene>
<sequence length="120" mass="13969">MDKKIIFTQKELQLLYAACMSYGDKLSDISKKIPNESESVLYSLSVRAEESWNLAKKIIECLNNRDKEKEKVCPHCMEENIILWNDEKNGYEVICLHCGEKIMLRDLDAIENKQEGKKNL</sequence>
<organism evidence="1 2">
    <name type="scientific">Schaedlerella arabinosiphila</name>
    <dbReference type="NCBI Taxonomy" id="2044587"/>
    <lineage>
        <taxon>Bacteria</taxon>
        <taxon>Bacillati</taxon>
        <taxon>Bacillota</taxon>
        <taxon>Clostridia</taxon>
        <taxon>Lachnospirales</taxon>
        <taxon>Lachnospiraceae</taxon>
        <taxon>Schaedlerella</taxon>
    </lineage>
</organism>
<accession>A0A9X5C3N6</accession>
<protein>
    <submittedName>
        <fullName evidence="1">Uncharacterized protein</fullName>
    </submittedName>
</protein>
<reference evidence="1 2" key="1">
    <citation type="submission" date="2019-07" db="EMBL/GenBank/DDBJ databases">
        <title>Draft genome sequences of 15 bacterial species constituting the stable defined intestinal microbiota of the GM15 gnotobiotic mouse model.</title>
        <authorList>
            <person name="Elie C."/>
            <person name="Mathieu A."/>
            <person name="Saliou A."/>
            <person name="Darnaud M."/>
            <person name="Leulier F."/>
            <person name="Tamellini A."/>
        </authorList>
    </citation>
    <scope>NUCLEOTIDE SEQUENCE [LARGE SCALE GENOMIC DNA]</scope>
    <source>
        <strain evidence="2">ASF 502</strain>
    </source>
</reference>
<evidence type="ECO:0000313" key="2">
    <source>
        <dbReference type="Proteomes" id="UP000474104"/>
    </source>
</evidence>
<dbReference type="Proteomes" id="UP000474104">
    <property type="component" value="Unassembled WGS sequence"/>
</dbReference>
<dbReference type="OrthoDB" id="9780211at2"/>
<comment type="caution">
    <text evidence="1">The sequence shown here is derived from an EMBL/GenBank/DDBJ whole genome shotgun (WGS) entry which is preliminary data.</text>
</comment>
<dbReference type="AlphaFoldDB" id="A0A9X5C3N6"/>
<proteinExistence type="predicted"/>
<evidence type="ECO:0000313" key="1">
    <source>
        <dbReference type="EMBL" id="NDO67304.1"/>
    </source>
</evidence>
<name>A0A9X5C3N6_9FIRM</name>